<dbReference type="InterPro" id="IPR041851">
    <property type="entry name" value="RecD_N_sf"/>
</dbReference>
<dbReference type="Pfam" id="PF13245">
    <property type="entry name" value="AAA_19"/>
    <property type="match status" value="1"/>
</dbReference>
<organism evidence="14 15">
    <name type="scientific">Corallincola holothuriorum</name>
    <dbReference type="NCBI Taxonomy" id="2282215"/>
    <lineage>
        <taxon>Bacteria</taxon>
        <taxon>Pseudomonadati</taxon>
        <taxon>Pseudomonadota</taxon>
        <taxon>Gammaproteobacteria</taxon>
        <taxon>Alteromonadales</taxon>
        <taxon>Psychromonadaceae</taxon>
        <taxon>Corallincola</taxon>
    </lineage>
</organism>
<keyword evidence="10 11" id="KW-0413">Isomerase</keyword>
<name>A0A368NI37_9GAMM</name>
<keyword evidence="7 11" id="KW-0067">ATP-binding</keyword>
<feature type="binding site" evidence="11">
    <location>
        <begin position="184"/>
        <end position="191"/>
    </location>
    <ligand>
        <name>ATP</name>
        <dbReference type="ChEBI" id="CHEBI:30616"/>
    </ligand>
</feature>
<comment type="catalytic activity">
    <reaction evidence="11">
        <text>ATP + H2O = ADP + phosphate + H(+)</text>
        <dbReference type="Rhea" id="RHEA:13065"/>
        <dbReference type="ChEBI" id="CHEBI:15377"/>
        <dbReference type="ChEBI" id="CHEBI:15378"/>
        <dbReference type="ChEBI" id="CHEBI:30616"/>
        <dbReference type="ChEBI" id="CHEBI:43474"/>
        <dbReference type="ChEBI" id="CHEBI:456216"/>
        <dbReference type="EC" id="5.6.2.3"/>
    </reaction>
</comment>
<dbReference type="InterPro" id="IPR027785">
    <property type="entry name" value="UvrD-like_helicase_C"/>
</dbReference>
<dbReference type="GO" id="GO:0016887">
    <property type="term" value="F:ATP hydrolysis activity"/>
    <property type="evidence" value="ECO:0007669"/>
    <property type="project" value="RHEA"/>
</dbReference>
<dbReference type="InterPro" id="IPR050534">
    <property type="entry name" value="Coronavir_polyprotein_1ab"/>
</dbReference>
<dbReference type="OrthoDB" id="9803432at2"/>
<evidence type="ECO:0000256" key="9">
    <source>
        <dbReference type="ARBA" id="ARBA00023204"/>
    </source>
</evidence>
<evidence type="ECO:0000256" key="1">
    <source>
        <dbReference type="ARBA" id="ARBA00022722"/>
    </source>
</evidence>
<dbReference type="PANTHER" id="PTHR43788">
    <property type="entry name" value="DNA2/NAM7 HELICASE FAMILY MEMBER"/>
    <property type="match status" value="1"/>
</dbReference>
<dbReference type="CDD" id="cd17933">
    <property type="entry name" value="DEXSc_RecD-like"/>
    <property type="match status" value="1"/>
</dbReference>
<dbReference type="GO" id="GO:0005524">
    <property type="term" value="F:ATP binding"/>
    <property type="evidence" value="ECO:0007669"/>
    <property type="project" value="UniProtKB-UniRule"/>
</dbReference>
<dbReference type="Gene3D" id="1.10.10.1020">
    <property type="entry name" value="RecBCD complex, subunit RecD, N-terminal domain"/>
    <property type="match status" value="1"/>
</dbReference>
<gene>
    <name evidence="11 14" type="primary">recD</name>
    <name evidence="14" type="ORF">DU002_11540</name>
</gene>
<sequence length="620" mass="68778">MSYSNSEQCQQQLADIEAIDYFFAQQMSLELAPQPPELLFHLLLALQWALRQGHSCLPLSQVANKLFWDDREADKKGYLFPSQDRLTDCLATISCAPAANKGVVYDAETGLLYIRRYWLFEGEVAAALQSKLQLSPLSGQQQARLTELLPQLFPVASAASLAEPDWQQVAVANAMGRKLSIISGGPGTGKTYTVTRLLAALQAAHECQLQIQMAAPTGKAAQRLKESIADAKCDMLKQGIDAAIVDAIPEQAATLHRLLGYRPQSLDLKFNREQPLRCDLLLIDEVSMIDLPMMARVLRALPDDATLVLLGDAEQLPSVEVGRVMADLTCAEHPGYSPQAAAQISELCGQQMPTAINANYDHLTLLTQSRRFGGEIGVFAKEVIKADIDATTKRLMDRCVQQISFQHNDANQLSYINAAMVEEWLPLASAHYFLDIARALTLDAAFAALARFRVLVPTRVGDRGVEQLNVRIEQWLAQRNGRIKPEQHYAGRPVMVTQNSYSTGLFNGDVGLIWPMEDGRLAAWFEQEDLGYKRISLARLPQVETVYAMTIHKTQGSEFAHVALLLPEQESPLLTPELLYTGLTRAKQHLYVAGGQHIWRAALAQKSERYSGLAERMQDK</sequence>
<evidence type="ECO:0000256" key="10">
    <source>
        <dbReference type="ARBA" id="ARBA00023235"/>
    </source>
</evidence>
<evidence type="ECO:0000256" key="7">
    <source>
        <dbReference type="ARBA" id="ARBA00022840"/>
    </source>
</evidence>
<evidence type="ECO:0000256" key="3">
    <source>
        <dbReference type="ARBA" id="ARBA00022763"/>
    </source>
</evidence>
<evidence type="ECO:0000256" key="4">
    <source>
        <dbReference type="ARBA" id="ARBA00022801"/>
    </source>
</evidence>
<comment type="miscellaneous">
    <text evidence="11">In the RecBCD complex, RecB has a slow 3'-5' helicase, an exonuclease activity and loads RecA onto ssDNA, RecD has a fast 5'-3' helicase activity, while RecC stimulates the ATPase and processivity of the RecB helicase and contributes to recognition of the Chi site.</text>
</comment>
<comment type="subunit">
    <text evidence="11">Heterotrimer of RecB, RecC and RecD. All subunits contribute to DNA-binding.</text>
</comment>
<keyword evidence="4 11" id="KW-0378">Hydrolase</keyword>
<reference evidence="14 15" key="1">
    <citation type="submission" date="2018-07" db="EMBL/GenBank/DDBJ databases">
        <title>Corallincola holothuriorum sp. nov., a new facultative anaerobe isolated from sea cucumber Apostichopus japonicus.</title>
        <authorList>
            <person name="Xia H."/>
        </authorList>
    </citation>
    <scope>NUCLEOTIDE SEQUENCE [LARGE SCALE GENOMIC DNA]</scope>
    <source>
        <strain evidence="14 15">C4</strain>
    </source>
</reference>
<evidence type="ECO:0000256" key="6">
    <source>
        <dbReference type="ARBA" id="ARBA00022839"/>
    </source>
</evidence>
<dbReference type="GO" id="GO:0043139">
    <property type="term" value="F:5'-3' DNA helicase activity"/>
    <property type="evidence" value="ECO:0007669"/>
    <property type="project" value="UniProtKB-UniRule"/>
</dbReference>
<dbReference type="GO" id="GO:0000724">
    <property type="term" value="P:double-strand break repair via homologous recombination"/>
    <property type="evidence" value="ECO:0007669"/>
    <property type="project" value="UniProtKB-UniRule"/>
</dbReference>
<evidence type="ECO:0000256" key="5">
    <source>
        <dbReference type="ARBA" id="ARBA00022806"/>
    </source>
</evidence>
<dbReference type="GO" id="GO:0003677">
    <property type="term" value="F:DNA binding"/>
    <property type="evidence" value="ECO:0007669"/>
    <property type="project" value="UniProtKB-UniRule"/>
</dbReference>
<evidence type="ECO:0000259" key="13">
    <source>
        <dbReference type="Pfam" id="PF21185"/>
    </source>
</evidence>
<dbReference type="AlphaFoldDB" id="A0A368NI37"/>
<comment type="function">
    <text evidence="11">A helicase/nuclease that prepares dsDNA breaks (DSB) for recombinational DNA repair. Binds to DSBs and unwinds DNA via a highly rapid and processive ATP-dependent bidirectional helicase activity. Unwinds dsDNA until it encounters a Chi (crossover hotspot instigator) sequence from the 3' direction. Cuts ssDNA a few nucleotides 3' to the Chi site. The properties and activities of the enzyme are changed at Chi. The Chi-altered holoenzyme produces a long 3'-ssDNA overhang and facilitates RecA-binding to the ssDNA for homologous DNA recombination and repair. Holoenzyme degrades any linearized DNA that is unable to undergo homologous recombination. In the holoenzyme this subunit has ssDNA-dependent ATPase and 5'-3' helicase activity. When added to pre-assembled RecBC greatly stimulates nuclease activity and augments holoenzyme processivity. Negatively regulates the RecA-loading ability of RecBCD.</text>
</comment>
<dbReference type="NCBIfam" id="TIGR01447">
    <property type="entry name" value="recD"/>
    <property type="match status" value="1"/>
</dbReference>
<dbReference type="GO" id="GO:0009338">
    <property type="term" value="C:exodeoxyribonuclease V complex"/>
    <property type="evidence" value="ECO:0007669"/>
    <property type="project" value="InterPro"/>
</dbReference>
<dbReference type="RefSeq" id="WP_114338539.1">
    <property type="nucleotide sequence ID" value="NZ_QPID01000006.1"/>
</dbReference>
<feature type="domain" description="UvrD-like helicase C-terminal" evidence="12">
    <location>
        <begin position="546"/>
        <end position="592"/>
    </location>
</feature>
<accession>A0A368NI37</accession>
<dbReference type="GO" id="GO:0008854">
    <property type="term" value="F:exodeoxyribonuclease V activity"/>
    <property type="evidence" value="ECO:0007669"/>
    <property type="project" value="InterPro"/>
</dbReference>
<keyword evidence="9 11" id="KW-0234">DNA repair</keyword>
<dbReference type="InterPro" id="IPR027417">
    <property type="entry name" value="P-loop_NTPase"/>
</dbReference>
<evidence type="ECO:0000313" key="14">
    <source>
        <dbReference type="EMBL" id="RCU49543.1"/>
    </source>
</evidence>
<keyword evidence="8 11" id="KW-0238">DNA-binding</keyword>
<keyword evidence="5 11" id="KW-0347">Helicase</keyword>
<dbReference type="EC" id="5.6.2.3" evidence="11"/>
<dbReference type="HAMAP" id="MF_01487">
    <property type="entry name" value="RecD"/>
    <property type="match status" value="1"/>
</dbReference>
<keyword evidence="3 11" id="KW-0227">DNA damage</keyword>
<evidence type="ECO:0000256" key="11">
    <source>
        <dbReference type="HAMAP-Rule" id="MF_01487"/>
    </source>
</evidence>
<keyword evidence="1 11" id="KW-0540">Nuclease</keyword>
<protein>
    <recommendedName>
        <fullName evidence="11">RecBCD enzyme subunit RecD</fullName>
        <ecNumber evidence="11">5.6.2.3</ecNumber>
    </recommendedName>
    <alternativeName>
        <fullName evidence="11">DNA 5'-3' helicase subunit RecD</fullName>
    </alternativeName>
    <alternativeName>
        <fullName evidence="11">Exonuclease V subunit RecD</fullName>
        <shortName evidence="11">ExoV subunit RecD</shortName>
    </alternativeName>
    <alternativeName>
        <fullName evidence="11">Helicase/nuclease RecBCD subunit RecD</fullName>
    </alternativeName>
</protein>
<dbReference type="GO" id="GO:0017116">
    <property type="term" value="F:single-stranded DNA helicase activity"/>
    <property type="evidence" value="ECO:0007669"/>
    <property type="project" value="TreeGrafter"/>
</dbReference>
<keyword evidence="6 11" id="KW-0269">Exonuclease</keyword>
<dbReference type="Gene3D" id="3.40.50.300">
    <property type="entry name" value="P-loop containing nucleotide triphosphate hydrolases"/>
    <property type="match status" value="3"/>
</dbReference>
<dbReference type="CDD" id="cd18809">
    <property type="entry name" value="SF1_C_RecD"/>
    <property type="match status" value="1"/>
</dbReference>
<comment type="similarity">
    <text evidence="11">Belongs to the RecD family.</text>
</comment>
<dbReference type="Proteomes" id="UP000252558">
    <property type="component" value="Unassembled WGS sequence"/>
</dbReference>
<dbReference type="EMBL" id="QPID01000006">
    <property type="protein sequence ID" value="RCU49543.1"/>
    <property type="molecule type" value="Genomic_DNA"/>
</dbReference>
<keyword evidence="15" id="KW-1185">Reference proteome</keyword>
<dbReference type="PANTHER" id="PTHR43788:SF6">
    <property type="entry name" value="DNA HELICASE B"/>
    <property type="match status" value="1"/>
</dbReference>
<evidence type="ECO:0000313" key="15">
    <source>
        <dbReference type="Proteomes" id="UP000252558"/>
    </source>
</evidence>
<evidence type="ECO:0000256" key="2">
    <source>
        <dbReference type="ARBA" id="ARBA00022741"/>
    </source>
</evidence>
<keyword evidence="2 11" id="KW-0547">Nucleotide-binding</keyword>
<dbReference type="SUPFAM" id="SSF52540">
    <property type="entry name" value="P-loop containing nucleoside triphosphate hydrolases"/>
    <property type="match status" value="1"/>
</dbReference>
<dbReference type="Pfam" id="PF13538">
    <property type="entry name" value="UvrD_C_2"/>
    <property type="match status" value="1"/>
</dbReference>
<feature type="domain" description="RecBCD enzyme subunit RecD N-terminal" evidence="13">
    <location>
        <begin position="16"/>
        <end position="97"/>
    </location>
</feature>
<comment type="caution">
    <text evidence="14">The sequence shown here is derived from an EMBL/GenBank/DDBJ whole genome shotgun (WGS) entry which is preliminary data.</text>
</comment>
<dbReference type="InterPro" id="IPR006344">
    <property type="entry name" value="RecD"/>
</dbReference>
<evidence type="ECO:0000259" key="12">
    <source>
        <dbReference type="Pfam" id="PF13538"/>
    </source>
</evidence>
<evidence type="ECO:0000256" key="8">
    <source>
        <dbReference type="ARBA" id="ARBA00023125"/>
    </source>
</evidence>
<proteinExistence type="inferred from homology"/>
<dbReference type="Pfam" id="PF21185">
    <property type="entry name" value="RecD_N"/>
    <property type="match status" value="1"/>
</dbReference>
<dbReference type="InterPro" id="IPR049550">
    <property type="entry name" value="RecD_N"/>
</dbReference>